<protein>
    <submittedName>
        <fullName evidence="2">Uncharacterized protein</fullName>
    </submittedName>
</protein>
<dbReference type="Proteomes" id="UP000196158">
    <property type="component" value="Unassembled WGS sequence"/>
</dbReference>
<dbReference type="GO" id="GO:0005783">
    <property type="term" value="C:endoplasmic reticulum"/>
    <property type="evidence" value="ECO:0007669"/>
    <property type="project" value="TreeGrafter"/>
</dbReference>
<dbReference type="AlphaFoldDB" id="A0A1X7RA27"/>
<keyword evidence="1" id="KW-0472">Membrane</keyword>
<dbReference type="PANTHER" id="PTHR28026:SF9">
    <property type="entry name" value="2-HYDROXY-PALMITIC ACID DIOXYGENASE MPO1"/>
    <property type="match status" value="1"/>
</dbReference>
<gene>
    <name evidence="2" type="ORF">KASA_0G01221G</name>
</gene>
<name>A0A1X7RA27_9SACH</name>
<feature type="transmembrane region" description="Helical" evidence="1">
    <location>
        <begin position="63"/>
        <end position="88"/>
    </location>
</feature>
<keyword evidence="3" id="KW-1185">Reference proteome</keyword>
<dbReference type="PANTHER" id="PTHR28026">
    <property type="entry name" value="DUF962 DOMAIN PROTEIN (AFU_ORTHOLOGUE AFUA_8G05310)"/>
    <property type="match status" value="1"/>
</dbReference>
<proteinExistence type="predicted"/>
<organism evidence="2 3">
    <name type="scientific">Maudiozyma saulgeensis</name>
    <dbReference type="NCBI Taxonomy" id="1789683"/>
    <lineage>
        <taxon>Eukaryota</taxon>
        <taxon>Fungi</taxon>
        <taxon>Dikarya</taxon>
        <taxon>Ascomycota</taxon>
        <taxon>Saccharomycotina</taxon>
        <taxon>Saccharomycetes</taxon>
        <taxon>Saccharomycetales</taxon>
        <taxon>Saccharomycetaceae</taxon>
        <taxon>Maudiozyma</taxon>
    </lineage>
</organism>
<keyword evidence="1" id="KW-0812">Transmembrane</keyword>
<dbReference type="EMBL" id="FXLY01000012">
    <property type="protein sequence ID" value="SMN22518.1"/>
    <property type="molecule type" value="Genomic_DNA"/>
</dbReference>
<dbReference type="Pfam" id="PF06127">
    <property type="entry name" value="Mpo1-like"/>
    <property type="match status" value="1"/>
</dbReference>
<feature type="transmembrane region" description="Helical" evidence="1">
    <location>
        <begin position="130"/>
        <end position="150"/>
    </location>
</feature>
<feature type="transmembrane region" description="Helical" evidence="1">
    <location>
        <begin position="21"/>
        <end position="43"/>
    </location>
</feature>
<feature type="transmembrane region" description="Helical" evidence="1">
    <location>
        <begin position="100"/>
        <end position="118"/>
    </location>
</feature>
<evidence type="ECO:0000313" key="2">
    <source>
        <dbReference type="EMBL" id="SMN22518.1"/>
    </source>
</evidence>
<reference evidence="2 3" key="1">
    <citation type="submission" date="2017-04" db="EMBL/GenBank/DDBJ databases">
        <authorList>
            <person name="Afonso C.L."/>
            <person name="Miller P.J."/>
            <person name="Scott M.A."/>
            <person name="Spackman E."/>
            <person name="Goraichik I."/>
            <person name="Dimitrov K.M."/>
            <person name="Suarez D.L."/>
            <person name="Swayne D.E."/>
        </authorList>
    </citation>
    <scope>NUCLEOTIDE SEQUENCE [LARGE SCALE GENOMIC DNA]</scope>
</reference>
<dbReference type="InterPro" id="IPR009305">
    <property type="entry name" value="Mpo1-like"/>
</dbReference>
<dbReference type="GO" id="GO:0016020">
    <property type="term" value="C:membrane"/>
    <property type="evidence" value="ECO:0007669"/>
    <property type="project" value="GOC"/>
</dbReference>
<accession>A0A1X7RA27</accession>
<dbReference type="OrthoDB" id="2124888at2759"/>
<evidence type="ECO:0000313" key="3">
    <source>
        <dbReference type="Proteomes" id="UP000196158"/>
    </source>
</evidence>
<dbReference type="GO" id="GO:0046521">
    <property type="term" value="P:sphingoid catabolic process"/>
    <property type="evidence" value="ECO:0007669"/>
    <property type="project" value="TreeGrafter"/>
</dbReference>
<keyword evidence="1" id="KW-1133">Transmembrane helix</keyword>
<sequence length="169" mass="19337">MKHSLLDLRSQLRFYKSYHHNVMNVAIHSVFVPTILVTSASLLHRFTLYGSITLTHVLTVCYAVFYCLLCLPVGILASGLLVLLTVALDKKWLYTSQTQDICLFVMSWVFQFIGHGVFEHRKPALLDNLVQSLVLAPYFILFELLFKLGLYEDLNQQLIQDIATTKKSN</sequence>
<evidence type="ECO:0000256" key="1">
    <source>
        <dbReference type="SAM" id="Phobius"/>
    </source>
</evidence>